<dbReference type="InterPro" id="IPR010496">
    <property type="entry name" value="AL/BT2_dom"/>
</dbReference>
<evidence type="ECO:0000259" key="1">
    <source>
        <dbReference type="Pfam" id="PF06439"/>
    </source>
</evidence>
<proteinExistence type="predicted"/>
<dbReference type="Pfam" id="PF06439">
    <property type="entry name" value="3keto-disac_hyd"/>
    <property type="match status" value="1"/>
</dbReference>
<keyword evidence="3" id="KW-1185">Reference proteome</keyword>
<organism evidence="2 3">
    <name type="scientific">Ravibacter arvi</name>
    <dbReference type="NCBI Taxonomy" id="2051041"/>
    <lineage>
        <taxon>Bacteria</taxon>
        <taxon>Pseudomonadati</taxon>
        <taxon>Bacteroidota</taxon>
        <taxon>Cytophagia</taxon>
        <taxon>Cytophagales</taxon>
        <taxon>Spirosomataceae</taxon>
        <taxon>Ravibacter</taxon>
    </lineage>
</organism>
<accession>A0ABP8MB16</accession>
<evidence type="ECO:0000313" key="2">
    <source>
        <dbReference type="EMBL" id="GAA4446531.1"/>
    </source>
</evidence>
<dbReference type="Proteomes" id="UP001501508">
    <property type="component" value="Unassembled WGS sequence"/>
</dbReference>
<protein>
    <submittedName>
        <fullName evidence="2">DUF1080 domain-containing protein</fullName>
    </submittedName>
</protein>
<dbReference type="EMBL" id="BAABEY010000036">
    <property type="protein sequence ID" value="GAA4446531.1"/>
    <property type="molecule type" value="Genomic_DNA"/>
</dbReference>
<sequence>MKWINAVFLAGLVTAGYAGGKKEGEKHNVLTKKEAKAGWVLLFDGKTTNGWHNYLKKGVSGWMVMNGELMTEGRSGDIVTDAEFGNFEITVDWKIKEKGNSGIFYYIVEDPANKRMYESGPEFQIIDNKNYPQKLEPNQVTGSASDVLPPSGDYTKPVGEWNSTRIIVKNGKAEHWLNGKKILSYDLESDAWKEAVKKSKFAPLNYTKTRSGRIGLQDHGNFVAYRNVKLRKLD</sequence>
<name>A0ABP8MB16_9BACT</name>
<evidence type="ECO:0000313" key="3">
    <source>
        <dbReference type="Proteomes" id="UP001501508"/>
    </source>
</evidence>
<feature type="domain" description="3-keto-alpha-glucoside-1,2-lyase/3-keto-2-hydroxy-glucal hydratase" evidence="1">
    <location>
        <begin position="38"/>
        <end position="231"/>
    </location>
</feature>
<reference evidence="3" key="1">
    <citation type="journal article" date="2019" name="Int. J. Syst. Evol. Microbiol.">
        <title>The Global Catalogue of Microorganisms (GCM) 10K type strain sequencing project: providing services to taxonomists for standard genome sequencing and annotation.</title>
        <authorList>
            <consortium name="The Broad Institute Genomics Platform"/>
            <consortium name="The Broad Institute Genome Sequencing Center for Infectious Disease"/>
            <person name="Wu L."/>
            <person name="Ma J."/>
        </authorList>
    </citation>
    <scope>NUCLEOTIDE SEQUENCE [LARGE SCALE GENOMIC DNA]</scope>
    <source>
        <strain evidence="3">JCM 31920</strain>
    </source>
</reference>
<comment type="caution">
    <text evidence="2">The sequence shown here is derived from an EMBL/GenBank/DDBJ whole genome shotgun (WGS) entry which is preliminary data.</text>
</comment>
<dbReference type="RefSeq" id="WP_345032481.1">
    <property type="nucleotide sequence ID" value="NZ_BAABEY010000036.1"/>
</dbReference>
<dbReference type="Gene3D" id="2.60.120.560">
    <property type="entry name" value="Exo-inulinase, domain 1"/>
    <property type="match status" value="1"/>
</dbReference>
<gene>
    <name evidence="2" type="ORF">GCM10023091_39800</name>
</gene>